<protein>
    <submittedName>
        <fullName evidence="2">Uncharacterized protein</fullName>
    </submittedName>
</protein>
<evidence type="ECO:0000256" key="1">
    <source>
        <dbReference type="SAM" id="SignalP"/>
    </source>
</evidence>
<dbReference type="Proteomes" id="UP000758603">
    <property type="component" value="Unassembled WGS sequence"/>
</dbReference>
<evidence type="ECO:0000313" key="3">
    <source>
        <dbReference type="Proteomes" id="UP000758603"/>
    </source>
</evidence>
<gene>
    <name evidence="2" type="ORF">BKA67DRAFT_548431</name>
</gene>
<dbReference type="RefSeq" id="XP_045964689.1">
    <property type="nucleotide sequence ID" value="XM_046101513.1"/>
</dbReference>
<feature type="signal peptide" evidence="1">
    <location>
        <begin position="1"/>
        <end position="25"/>
    </location>
</feature>
<accession>A0A9P9A3W5</accession>
<name>A0A9P9A3W5_9PEZI</name>
<proteinExistence type="predicted"/>
<dbReference type="GeneID" id="70130405"/>
<reference evidence="2" key="1">
    <citation type="journal article" date="2021" name="Nat. Commun.">
        <title>Genetic determinants of endophytism in the Arabidopsis root mycobiome.</title>
        <authorList>
            <person name="Mesny F."/>
            <person name="Miyauchi S."/>
            <person name="Thiergart T."/>
            <person name="Pickel B."/>
            <person name="Atanasova L."/>
            <person name="Karlsson M."/>
            <person name="Huettel B."/>
            <person name="Barry K.W."/>
            <person name="Haridas S."/>
            <person name="Chen C."/>
            <person name="Bauer D."/>
            <person name="Andreopoulos W."/>
            <person name="Pangilinan J."/>
            <person name="LaButti K."/>
            <person name="Riley R."/>
            <person name="Lipzen A."/>
            <person name="Clum A."/>
            <person name="Drula E."/>
            <person name="Henrissat B."/>
            <person name="Kohler A."/>
            <person name="Grigoriev I.V."/>
            <person name="Martin F.M."/>
            <person name="Hacquard S."/>
        </authorList>
    </citation>
    <scope>NUCLEOTIDE SEQUENCE</scope>
    <source>
        <strain evidence="2">MPI-SDFR-AT-0073</strain>
    </source>
</reference>
<keyword evidence="1" id="KW-0732">Signal</keyword>
<dbReference type="EMBL" id="JAGPXC010000001">
    <property type="protein sequence ID" value="KAH6660558.1"/>
    <property type="molecule type" value="Genomic_DNA"/>
</dbReference>
<comment type="caution">
    <text evidence="2">The sequence shown here is derived from an EMBL/GenBank/DDBJ whole genome shotgun (WGS) entry which is preliminary data.</text>
</comment>
<evidence type="ECO:0000313" key="2">
    <source>
        <dbReference type="EMBL" id="KAH6660558.1"/>
    </source>
</evidence>
<sequence length="157" mass="16847">MPTPAIVTRPPALLMISILWAPARTGVLVAVAEPPVAVAVPFLDPDPEPDPLPPLPPVVEFFDEPPEALPAPVVEFFDEPDPEPPLLVPEPSDPSEAVEFLLDPEPPLFFPPLPLPVFPSSLPLPSVAVAFSLLPSPFPWSLRGKTSLRWARRAPGG</sequence>
<keyword evidence="3" id="KW-1185">Reference proteome</keyword>
<dbReference type="AlphaFoldDB" id="A0A9P9A3W5"/>
<feature type="chain" id="PRO_5040347307" evidence="1">
    <location>
        <begin position="26"/>
        <end position="157"/>
    </location>
</feature>
<organism evidence="2 3">
    <name type="scientific">Truncatella angustata</name>
    <dbReference type="NCBI Taxonomy" id="152316"/>
    <lineage>
        <taxon>Eukaryota</taxon>
        <taxon>Fungi</taxon>
        <taxon>Dikarya</taxon>
        <taxon>Ascomycota</taxon>
        <taxon>Pezizomycotina</taxon>
        <taxon>Sordariomycetes</taxon>
        <taxon>Xylariomycetidae</taxon>
        <taxon>Amphisphaeriales</taxon>
        <taxon>Sporocadaceae</taxon>
        <taxon>Truncatella</taxon>
    </lineage>
</organism>